<feature type="transmembrane region" description="Helical" evidence="6">
    <location>
        <begin position="86"/>
        <end position="105"/>
    </location>
</feature>
<feature type="transmembrane region" description="Helical" evidence="6">
    <location>
        <begin position="214"/>
        <end position="237"/>
    </location>
</feature>
<feature type="transmembrane region" description="Helical" evidence="6">
    <location>
        <begin position="32"/>
        <end position="50"/>
    </location>
</feature>
<evidence type="ECO:0000256" key="2">
    <source>
        <dbReference type="ARBA" id="ARBA00022475"/>
    </source>
</evidence>
<dbReference type="Pfam" id="PF02653">
    <property type="entry name" value="BPD_transp_2"/>
    <property type="match status" value="1"/>
</dbReference>
<dbReference type="PANTHER" id="PTHR30482">
    <property type="entry name" value="HIGH-AFFINITY BRANCHED-CHAIN AMINO ACID TRANSPORT SYSTEM PERMEASE"/>
    <property type="match status" value="1"/>
</dbReference>
<sequence length="323" mass="33877">MNRLPKGVWGGTTLAVLAILALLPLILPSATLATEIVIFAMAALACNLLLGYGGLLSFGQGLFFGAGSYLASLAMIHLGIGLIGALLVAAVSGAAIATAVGWLAIRRTGIYFVMLTLALAQMGYFLAYTLSEWTGGDNGLLDVPRPPLAVFGIELVRLDGAGGYYAFVAVLFLGVYVGARRVIDSPFGSTLVAIRENEARASAVGFDTRHFKMLAFTLSGAVTALAGALYAMLINYVPLDNVAMQMSETIVIMTVIGGTGSLLGSLLGAGALVLLGEILSAIWPRWPLLLGVGLILLVIFLRRGLWGGVESLIARHRRREVAE</sequence>
<feature type="transmembrane region" description="Helical" evidence="6">
    <location>
        <begin position="286"/>
        <end position="305"/>
    </location>
</feature>
<proteinExistence type="predicted"/>
<dbReference type="AlphaFoldDB" id="A0A212IY69"/>
<feature type="transmembrane region" description="Helical" evidence="6">
    <location>
        <begin position="112"/>
        <end position="131"/>
    </location>
</feature>
<accession>A0A212IY69</accession>
<protein>
    <submittedName>
        <fullName evidence="7">Putative ABC transport system, membrane protein</fullName>
    </submittedName>
</protein>
<feature type="transmembrane region" description="Helical" evidence="6">
    <location>
        <begin position="249"/>
        <end position="274"/>
    </location>
</feature>
<dbReference type="InterPro" id="IPR043428">
    <property type="entry name" value="LivM-like"/>
</dbReference>
<reference evidence="7" key="1">
    <citation type="submission" date="2016-04" db="EMBL/GenBank/DDBJ databases">
        <authorList>
            <person name="Evans L.H."/>
            <person name="Alamgir A."/>
            <person name="Owens N."/>
            <person name="Weber N.D."/>
            <person name="Virtaneva K."/>
            <person name="Barbian K."/>
            <person name="Babar A."/>
            <person name="Rosenke K."/>
        </authorList>
    </citation>
    <scope>NUCLEOTIDE SEQUENCE</scope>
    <source>
        <strain evidence="7">86</strain>
    </source>
</reference>
<gene>
    <name evidence="7" type="primary">livM</name>
    <name evidence="7" type="ORF">KL86APRO_10217</name>
</gene>
<comment type="subcellular location">
    <subcellularLocation>
        <location evidence="1">Cell membrane</location>
        <topology evidence="1">Multi-pass membrane protein</topology>
    </subcellularLocation>
</comment>
<dbReference type="GO" id="GO:0005886">
    <property type="term" value="C:plasma membrane"/>
    <property type="evidence" value="ECO:0007669"/>
    <property type="project" value="UniProtKB-SubCell"/>
</dbReference>
<organism evidence="7">
    <name type="scientific">uncultured Alphaproteobacteria bacterium</name>
    <dbReference type="NCBI Taxonomy" id="91750"/>
    <lineage>
        <taxon>Bacteria</taxon>
        <taxon>Pseudomonadati</taxon>
        <taxon>Pseudomonadota</taxon>
        <taxon>Alphaproteobacteria</taxon>
        <taxon>environmental samples</taxon>
    </lineage>
</organism>
<evidence type="ECO:0000313" key="7">
    <source>
        <dbReference type="EMBL" id="SBV92163.1"/>
    </source>
</evidence>
<keyword evidence="2" id="KW-1003">Cell membrane</keyword>
<name>A0A212IY69_9PROT</name>
<evidence type="ECO:0000256" key="5">
    <source>
        <dbReference type="ARBA" id="ARBA00023136"/>
    </source>
</evidence>
<dbReference type="PANTHER" id="PTHR30482:SF17">
    <property type="entry name" value="ABC TRANSPORTER ATP-BINDING PROTEIN"/>
    <property type="match status" value="1"/>
</dbReference>
<feature type="transmembrane region" description="Helical" evidence="6">
    <location>
        <begin position="162"/>
        <end position="179"/>
    </location>
</feature>
<dbReference type="CDD" id="cd06581">
    <property type="entry name" value="TM_PBP1_LivM_like"/>
    <property type="match status" value="1"/>
</dbReference>
<evidence type="ECO:0000256" key="1">
    <source>
        <dbReference type="ARBA" id="ARBA00004651"/>
    </source>
</evidence>
<evidence type="ECO:0000256" key="6">
    <source>
        <dbReference type="SAM" id="Phobius"/>
    </source>
</evidence>
<dbReference type="InterPro" id="IPR001851">
    <property type="entry name" value="ABC_transp_permease"/>
</dbReference>
<keyword evidence="4 6" id="KW-1133">Transmembrane helix</keyword>
<dbReference type="GO" id="GO:0015658">
    <property type="term" value="F:branched-chain amino acid transmembrane transporter activity"/>
    <property type="evidence" value="ECO:0007669"/>
    <property type="project" value="InterPro"/>
</dbReference>
<evidence type="ECO:0000256" key="3">
    <source>
        <dbReference type="ARBA" id="ARBA00022692"/>
    </source>
</evidence>
<dbReference type="EMBL" id="FLUO01000001">
    <property type="protein sequence ID" value="SBV92163.1"/>
    <property type="molecule type" value="Genomic_DNA"/>
</dbReference>
<feature type="transmembrane region" description="Helical" evidence="6">
    <location>
        <begin position="7"/>
        <end position="26"/>
    </location>
</feature>
<keyword evidence="3 6" id="KW-0812">Transmembrane</keyword>
<keyword evidence="5 6" id="KW-0472">Membrane</keyword>
<evidence type="ECO:0000256" key="4">
    <source>
        <dbReference type="ARBA" id="ARBA00022989"/>
    </source>
</evidence>